<feature type="domain" description="Autotransporter" evidence="3">
    <location>
        <begin position="1051"/>
        <end position="1332"/>
    </location>
</feature>
<evidence type="ECO:0000313" key="4">
    <source>
        <dbReference type="EMBL" id="RLK57278.1"/>
    </source>
</evidence>
<dbReference type="Gene3D" id="2.40.128.130">
    <property type="entry name" value="Autotransporter beta-domain"/>
    <property type="match status" value="1"/>
</dbReference>
<dbReference type="Proteomes" id="UP000274786">
    <property type="component" value="Unassembled WGS sequence"/>
</dbReference>
<dbReference type="EMBL" id="RCDC01000004">
    <property type="protein sequence ID" value="RLK57278.1"/>
    <property type="molecule type" value="Genomic_DNA"/>
</dbReference>
<feature type="signal peptide" evidence="2">
    <location>
        <begin position="1"/>
        <end position="36"/>
    </location>
</feature>
<keyword evidence="2" id="KW-0732">Signal</keyword>
<evidence type="ECO:0000313" key="5">
    <source>
        <dbReference type="Proteomes" id="UP000274786"/>
    </source>
</evidence>
<dbReference type="Pfam" id="PF18883">
    <property type="entry name" value="AC_1"/>
    <property type="match status" value="1"/>
</dbReference>
<proteinExistence type="predicted"/>
<dbReference type="RefSeq" id="WP_259462122.1">
    <property type="nucleotide sequence ID" value="NZ_RCDC01000004.1"/>
</dbReference>
<gene>
    <name evidence="4" type="ORF">BCL79_1683</name>
</gene>
<dbReference type="InterPro" id="IPR043990">
    <property type="entry name" value="AC_1"/>
</dbReference>
<dbReference type="Gene3D" id="2.160.20.160">
    <property type="match status" value="1"/>
</dbReference>
<evidence type="ECO:0000256" key="2">
    <source>
        <dbReference type="SAM" id="SignalP"/>
    </source>
</evidence>
<dbReference type="InterPro" id="IPR051551">
    <property type="entry name" value="Autotransporter_adhesion"/>
</dbReference>
<feature type="chain" id="PRO_5019766251" evidence="2">
    <location>
        <begin position="37"/>
        <end position="1332"/>
    </location>
</feature>
<dbReference type="PANTHER" id="PTHR35037:SF3">
    <property type="entry name" value="C-TERMINAL REGION OF AIDA-LIKE PROTEIN"/>
    <property type="match status" value="1"/>
</dbReference>
<dbReference type="InterPro" id="IPR036709">
    <property type="entry name" value="Autotransporte_beta_dom_sf"/>
</dbReference>
<sequence>MPRSTLHPLALSIAVLLRSRGLLGSAIVLASFGAQADCVTVGTTTTCTTAAPNPYVTRVGNGNIAIEDGRTVDVQAGAKLVVGDANAISLRDNANIHVGTGATVSATAVSAPGLFGAGGDTLEFRTGGTLTVDAGGEVLALGSQGSAEVINFQGAGNTIVNSGTIRANNAVAIWSQNTTGLNTVINTETGIIQAPDTVIGGSGNGALDFTNRGQVIGNISLAGGNDILRLYTGSSITGNFSGGAGNDAIFLSGMGDSTLPGNFVGFESLTKNDAGKWTLTGTITGVTVATVAQGTLALTGNNANYTGPVIVDPAGILEARAQSLPPGVTNNGLVRFTQPDDGTYAGSINGTGALDKTGGGTLTLTGLNSVGGASRLNGGTLVLGNTLETASLTMANATTLQIDGVLQRQGGGTANVIGASGTQSLIVNGRLNGAALLGDGDDLLDVAGVIVGNVDQGAGNDTTIMRPGGSIGGTLAQGLGDDRLEMQGGQIVGAVSQGAGNDVLLMTGGTLASVDQGDDVDQIEISGGTITGTVQQGGGRDVFVMTGGTIGALLQGDGTDRFRMTGGQIIGGFDDGDYAEMTGGRIGRVNMKLENNTFDMSGGTIDGNLVTGFGNDTIILSEGYIGGNISVSGGDDSITITGGTVRGEIRASTGNDRLAWSGGGVVYGAVDMGEGSDVATLANLNASHLGALPLFDGGNGTDALSMDNVKTDGVARFANWEQIGLANDSQLTFDGNLTLGDSGTGTGTLDIDATSTLFAGGLDASIVPFTAGQLATVTNAGRIDLSNGGSRVGDAFTIVGNYVGNGGALYLQTVLGDDSSLSDKLVIANGSASGTTGIGVLNVGGTGAATVADGIMVVQATNGASTAANAFALYSPVAAGAYEYYLFKGGVSGGSGENWYLRSTVTASATPAPAPAPTIEVPPPPPPPEAIGTPPPAVPPAPPPPPDVNPPDDPDPVAPEPPPPAPPPAPAPVAPAQPEAPPPVPTEVPPVPGPLAVPPTPDARPAEGDIIPLYRVETPVYSVVPPLLRETSLASLGTFHERQGEQRVQAGQGGFRSAWARMIGQSHEQHWEGDAKPSFDGDLQGIQAGLDLYANGDDNHRDQVGVFVGRTRAQGNVNGFAIGWDNVAVGRTRLDDKHVGLYWTRVGSEGGYLDAVVLQSRYDGEATSARGLGIDVRGDGTTASLEVGKPLLQLGQSVWWLEPQAQVIWQRTSIDDAGDRVSAVRFKADNAWTGRVGLRLAADYDIAGNGWQPYAKLNYWQTLDGEDRIDFGDNRLTNQQGSRALEVGVGVVARFNANVSAFAVADYTRDLESSAQKERKSIEGNIGVRFDW</sequence>
<feature type="compositionally biased region" description="Pro residues" evidence="1">
    <location>
        <begin position="956"/>
        <end position="1002"/>
    </location>
</feature>
<dbReference type="CDD" id="cd01344">
    <property type="entry name" value="PL2_Passenger_AT"/>
    <property type="match status" value="1"/>
</dbReference>
<feature type="region of interest" description="Disordered" evidence="1">
    <location>
        <begin position="910"/>
        <end position="1004"/>
    </location>
</feature>
<name>A0A498CGW6_9GAMM</name>
<feature type="compositionally biased region" description="Pro residues" evidence="1">
    <location>
        <begin position="912"/>
        <end position="949"/>
    </location>
</feature>
<dbReference type="PANTHER" id="PTHR35037">
    <property type="entry name" value="C-TERMINAL REGION OF AIDA-LIKE PROTEIN"/>
    <property type="match status" value="1"/>
</dbReference>
<evidence type="ECO:0000259" key="3">
    <source>
        <dbReference type="PROSITE" id="PS51208"/>
    </source>
</evidence>
<dbReference type="Gene3D" id="2.160.20.20">
    <property type="match status" value="1"/>
</dbReference>
<reference evidence="4 5" key="1">
    <citation type="submission" date="2018-10" db="EMBL/GenBank/DDBJ databases">
        <title>Comparative analysis of microorganisms from saline springs in Andes Mountain Range, Colombia.</title>
        <authorList>
            <person name="Rubin E."/>
        </authorList>
    </citation>
    <scope>NUCLEOTIDE SEQUENCE [LARGE SCALE GENOMIC DNA]</scope>
    <source>
        <strain evidence="4 5">USBA GBX 843</strain>
    </source>
</reference>
<dbReference type="InterPro" id="IPR011050">
    <property type="entry name" value="Pectin_lyase_fold/virulence"/>
</dbReference>
<protein>
    <submittedName>
        <fullName evidence="4">Autotransporter-associated beta strand protein</fullName>
    </submittedName>
</protein>
<accession>A0A498CGW6</accession>
<dbReference type="PRINTS" id="PR00313">
    <property type="entry name" value="CABNDNGRPT"/>
</dbReference>
<comment type="caution">
    <text evidence="4">The sequence shown here is derived from an EMBL/GenBank/DDBJ whole genome shotgun (WGS) entry which is preliminary data.</text>
</comment>
<dbReference type="SMART" id="SM00869">
    <property type="entry name" value="Autotransporter"/>
    <property type="match status" value="1"/>
</dbReference>
<dbReference type="SUPFAM" id="SSF103515">
    <property type="entry name" value="Autotransporter"/>
    <property type="match status" value="1"/>
</dbReference>
<dbReference type="InterPro" id="IPR005546">
    <property type="entry name" value="Autotransporte_beta"/>
</dbReference>
<dbReference type="Pfam" id="PF03797">
    <property type="entry name" value="Autotransporter"/>
    <property type="match status" value="1"/>
</dbReference>
<evidence type="ECO:0000256" key="1">
    <source>
        <dbReference type="SAM" id="MobiDB-lite"/>
    </source>
</evidence>
<organism evidence="4 5">
    <name type="scientific">Stenotrophomonas rhizophila</name>
    <dbReference type="NCBI Taxonomy" id="216778"/>
    <lineage>
        <taxon>Bacteria</taxon>
        <taxon>Pseudomonadati</taxon>
        <taxon>Pseudomonadota</taxon>
        <taxon>Gammaproteobacteria</taxon>
        <taxon>Lysobacterales</taxon>
        <taxon>Lysobacteraceae</taxon>
        <taxon>Stenotrophomonas</taxon>
    </lineage>
</organism>
<dbReference type="InterPro" id="IPR012332">
    <property type="entry name" value="Autotransporter_pectin_lyase_C"/>
</dbReference>
<dbReference type="SUPFAM" id="SSF51126">
    <property type="entry name" value="Pectin lyase-like"/>
    <property type="match status" value="2"/>
</dbReference>
<dbReference type="PROSITE" id="PS51208">
    <property type="entry name" value="AUTOTRANSPORTER"/>
    <property type="match status" value="1"/>
</dbReference>